<evidence type="ECO:0000256" key="2">
    <source>
        <dbReference type="ARBA" id="ARBA00022741"/>
    </source>
</evidence>
<name>A0A2T6BK36_9RHOB</name>
<dbReference type="InterPro" id="IPR007371">
    <property type="entry name" value="TPK_catalytic"/>
</dbReference>
<dbReference type="InterPro" id="IPR036371">
    <property type="entry name" value="TPK_B1-bd_sf"/>
</dbReference>
<gene>
    <name evidence="7" type="ORF">C8N43_1089</name>
</gene>
<dbReference type="GO" id="GO:0009229">
    <property type="term" value="P:thiamine diphosphate biosynthetic process"/>
    <property type="evidence" value="ECO:0007669"/>
    <property type="project" value="InterPro"/>
</dbReference>
<dbReference type="PANTHER" id="PTHR41299">
    <property type="entry name" value="THIAMINE PYROPHOSPHOKINASE"/>
    <property type="match status" value="1"/>
</dbReference>
<evidence type="ECO:0000259" key="6">
    <source>
        <dbReference type="Pfam" id="PF04263"/>
    </source>
</evidence>
<dbReference type="SUPFAM" id="SSF63862">
    <property type="entry name" value="Thiamin pyrophosphokinase, substrate-binding domain"/>
    <property type="match status" value="1"/>
</dbReference>
<keyword evidence="1" id="KW-0808">Transferase</keyword>
<evidence type="ECO:0000256" key="5">
    <source>
        <dbReference type="NCBIfam" id="TIGR01378"/>
    </source>
</evidence>
<dbReference type="GO" id="GO:0030975">
    <property type="term" value="F:thiamine binding"/>
    <property type="evidence" value="ECO:0007669"/>
    <property type="project" value="InterPro"/>
</dbReference>
<keyword evidence="3 7" id="KW-0418">Kinase</keyword>
<dbReference type="AlphaFoldDB" id="A0A2T6BK36"/>
<dbReference type="Proteomes" id="UP000243978">
    <property type="component" value="Unassembled WGS sequence"/>
</dbReference>
<dbReference type="GO" id="GO:0004788">
    <property type="term" value="F:thiamine diphosphokinase activity"/>
    <property type="evidence" value="ECO:0007669"/>
    <property type="project" value="UniProtKB-UniRule"/>
</dbReference>
<proteinExistence type="predicted"/>
<organism evidence="7 8">
    <name type="scientific">Litoreibacter ponti</name>
    <dbReference type="NCBI Taxonomy" id="1510457"/>
    <lineage>
        <taxon>Bacteria</taxon>
        <taxon>Pseudomonadati</taxon>
        <taxon>Pseudomonadota</taxon>
        <taxon>Alphaproteobacteria</taxon>
        <taxon>Rhodobacterales</taxon>
        <taxon>Roseobacteraceae</taxon>
        <taxon>Litoreibacter</taxon>
    </lineage>
</organism>
<accession>A0A2T6BK36</accession>
<dbReference type="Pfam" id="PF04263">
    <property type="entry name" value="TPK_catalytic"/>
    <property type="match status" value="1"/>
</dbReference>
<reference evidence="7 8" key="1">
    <citation type="submission" date="2018-04" db="EMBL/GenBank/DDBJ databases">
        <title>Genomic Encyclopedia of Archaeal and Bacterial Type Strains, Phase II (KMG-II): from individual species to whole genera.</title>
        <authorList>
            <person name="Goeker M."/>
        </authorList>
    </citation>
    <scope>NUCLEOTIDE SEQUENCE [LARGE SCALE GENOMIC DNA]</scope>
    <source>
        <strain evidence="7 8">DSM 100977</strain>
    </source>
</reference>
<dbReference type="PANTHER" id="PTHR41299:SF1">
    <property type="entry name" value="THIAMINE PYROPHOSPHOKINASE"/>
    <property type="match status" value="1"/>
</dbReference>
<dbReference type="CDD" id="cd07995">
    <property type="entry name" value="TPK"/>
    <property type="match status" value="1"/>
</dbReference>
<dbReference type="Gene3D" id="3.40.50.10240">
    <property type="entry name" value="Thiamin pyrophosphokinase, catalytic domain"/>
    <property type="match status" value="1"/>
</dbReference>
<evidence type="ECO:0000313" key="7">
    <source>
        <dbReference type="EMBL" id="PTX56430.1"/>
    </source>
</evidence>
<dbReference type="SUPFAM" id="SSF63999">
    <property type="entry name" value="Thiamin pyrophosphokinase, catalytic domain"/>
    <property type="match status" value="1"/>
</dbReference>
<feature type="domain" description="Thiamin pyrophosphokinase catalytic" evidence="6">
    <location>
        <begin position="16"/>
        <end position="115"/>
    </location>
</feature>
<evidence type="ECO:0000256" key="3">
    <source>
        <dbReference type="ARBA" id="ARBA00022777"/>
    </source>
</evidence>
<dbReference type="GO" id="GO:0005524">
    <property type="term" value="F:ATP binding"/>
    <property type="evidence" value="ECO:0007669"/>
    <property type="project" value="UniProtKB-KW"/>
</dbReference>
<sequence length="211" mass="22192">MLTLLGGGPTHFRHLNQSLKRAPILVCADGGADVALSQGLTPAAVIGDLDSLSAEGRAAIPAENLHHIAEQDSTDFEKCLRSVEARAILAHGFLGGRLDHQLAALSALARFPEQRCVLIGAEDICFLAPPTIDLDLPRGTRLSLYPLAPVTGRSDGLEYPIEGLEFAPGSQIGTSNTSIGPVRLRFDAPAMLVIVPVAQLSAVLGGLVRDH</sequence>
<dbReference type="EC" id="2.7.6.2" evidence="5"/>
<dbReference type="GO" id="GO:0016301">
    <property type="term" value="F:kinase activity"/>
    <property type="evidence" value="ECO:0007669"/>
    <property type="project" value="UniProtKB-KW"/>
</dbReference>
<evidence type="ECO:0000256" key="4">
    <source>
        <dbReference type="ARBA" id="ARBA00022840"/>
    </source>
</evidence>
<dbReference type="InterPro" id="IPR036759">
    <property type="entry name" value="TPK_catalytic_sf"/>
</dbReference>
<dbReference type="InterPro" id="IPR053149">
    <property type="entry name" value="TPK"/>
</dbReference>
<dbReference type="NCBIfam" id="TIGR01378">
    <property type="entry name" value="thi_PPkinase"/>
    <property type="match status" value="1"/>
</dbReference>
<protein>
    <recommendedName>
        <fullName evidence="5">Thiamine diphosphokinase</fullName>
        <ecNumber evidence="5">2.7.6.2</ecNumber>
    </recommendedName>
</protein>
<keyword evidence="4" id="KW-0067">ATP-binding</keyword>
<dbReference type="EMBL" id="QBKS01000001">
    <property type="protein sequence ID" value="PTX56430.1"/>
    <property type="molecule type" value="Genomic_DNA"/>
</dbReference>
<evidence type="ECO:0000313" key="8">
    <source>
        <dbReference type="Proteomes" id="UP000243978"/>
    </source>
</evidence>
<evidence type="ECO:0000256" key="1">
    <source>
        <dbReference type="ARBA" id="ARBA00022679"/>
    </source>
</evidence>
<keyword evidence="2" id="KW-0547">Nucleotide-binding</keyword>
<dbReference type="InterPro" id="IPR006282">
    <property type="entry name" value="Thi_PPkinase"/>
</dbReference>
<comment type="caution">
    <text evidence="7">The sequence shown here is derived from an EMBL/GenBank/DDBJ whole genome shotgun (WGS) entry which is preliminary data.</text>
</comment>
<keyword evidence="8" id="KW-1185">Reference proteome</keyword>
<dbReference type="GO" id="GO:0006772">
    <property type="term" value="P:thiamine metabolic process"/>
    <property type="evidence" value="ECO:0007669"/>
    <property type="project" value="UniProtKB-UniRule"/>
</dbReference>